<protein>
    <recommendedName>
        <fullName evidence="2">NAD(P)-binding domain-containing protein</fullName>
    </recommendedName>
</protein>
<name>A0A0F9MTQ9_9ZZZZ</name>
<evidence type="ECO:0000313" key="1">
    <source>
        <dbReference type="EMBL" id="KKN09154.1"/>
    </source>
</evidence>
<dbReference type="InterPro" id="IPR036291">
    <property type="entry name" value="NAD(P)-bd_dom_sf"/>
</dbReference>
<dbReference type="AlphaFoldDB" id="A0A0F9MTQ9"/>
<proteinExistence type="predicted"/>
<feature type="non-terminal residue" evidence="1">
    <location>
        <position position="1"/>
    </location>
</feature>
<dbReference type="EMBL" id="LAZR01004378">
    <property type="protein sequence ID" value="KKN09154.1"/>
    <property type="molecule type" value="Genomic_DNA"/>
</dbReference>
<dbReference type="SUPFAM" id="SSF51735">
    <property type="entry name" value="NAD(P)-binding Rossmann-fold domains"/>
    <property type="match status" value="1"/>
</dbReference>
<evidence type="ECO:0008006" key="2">
    <source>
        <dbReference type="Google" id="ProtNLM"/>
    </source>
</evidence>
<comment type="caution">
    <text evidence="1">The sequence shown here is derived from an EMBL/GenBank/DDBJ whole genome shotgun (WGS) entry which is preliminary data.</text>
</comment>
<dbReference type="Gene3D" id="3.90.25.10">
    <property type="entry name" value="UDP-galactose 4-epimerase, domain 1"/>
    <property type="match status" value="1"/>
</dbReference>
<sequence length="75" mass="8963">AFHVKQHFPETIITYSERDKMKPMRGTLSVDKAKRILGYSPKYPLEKGLDKYIDWYKGFWPKDWGKKWTAKEKVA</sequence>
<reference evidence="1" key="1">
    <citation type="journal article" date="2015" name="Nature">
        <title>Complex archaea that bridge the gap between prokaryotes and eukaryotes.</title>
        <authorList>
            <person name="Spang A."/>
            <person name="Saw J.H."/>
            <person name="Jorgensen S.L."/>
            <person name="Zaremba-Niedzwiedzka K."/>
            <person name="Martijn J."/>
            <person name="Lind A.E."/>
            <person name="van Eijk R."/>
            <person name="Schleper C."/>
            <person name="Guy L."/>
            <person name="Ettema T.J."/>
        </authorList>
    </citation>
    <scope>NUCLEOTIDE SEQUENCE</scope>
</reference>
<accession>A0A0F9MTQ9</accession>
<organism evidence="1">
    <name type="scientific">marine sediment metagenome</name>
    <dbReference type="NCBI Taxonomy" id="412755"/>
    <lineage>
        <taxon>unclassified sequences</taxon>
        <taxon>metagenomes</taxon>
        <taxon>ecological metagenomes</taxon>
    </lineage>
</organism>
<gene>
    <name evidence="1" type="ORF">LCGC14_1049370</name>
</gene>